<proteinExistence type="predicted"/>
<reference evidence="1 4" key="1">
    <citation type="submission" date="2021-11" db="EMBL/GenBank/DDBJ databases">
        <title>Draft genome sequence of Capnocytophaga sp. strain KC07075 isolated from cat oral cavity.</title>
        <authorList>
            <person name="Suzuki M."/>
            <person name="Imaoka K."/>
            <person name="Kimura M."/>
            <person name="Morikawa S."/>
            <person name="Maeda K."/>
        </authorList>
    </citation>
    <scope>NUCLEOTIDE SEQUENCE</scope>
    <source>
        <strain evidence="1">KC07075</strain>
        <strain evidence="2 4">KC07079</strain>
    </source>
</reference>
<sequence length="82" mass="9287">MYETVNTLIREPEAVELFYNKLESVIYGHRQALQTKAGMKAAHAFTPTKDSLYTPIVTTTGDVNEGFKRLVPENILKLKTPF</sequence>
<keyword evidence="4" id="KW-1185">Reference proteome</keyword>
<name>A0AAV5AUP0_9FLAO</name>
<dbReference type="RefSeq" id="WP_264845182.1">
    <property type="nucleotide sequence ID" value="NZ_BPMA01000006.1"/>
</dbReference>
<accession>A0AAV5AUP0</accession>
<dbReference type="EMBL" id="BQKB01000022">
    <property type="protein sequence ID" value="GJM52941.1"/>
    <property type="molecule type" value="Genomic_DNA"/>
</dbReference>
<evidence type="ECO:0000313" key="3">
    <source>
        <dbReference type="Proteomes" id="UP001207736"/>
    </source>
</evidence>
<evidence type="ECO:0000313" key="4">
    <source>
        <dbReference type="Proteomes" id="UP001208692"/>
    </source>
</evidence>
<protein>
    <submittedName>
        <fullName evidence="1">Uncharacterized protein</fullName>
    </submittedName>
</protein>
<dbReference type="Proteomes" id="UP001207736">
    <property type="component" value="Unassembled WGS sequence"/>
</dbReference>
<organism evidence="1 3">
    <name type="scientific">Capnocytophaga catalasegens</name>
    <dbReference type="NCBI Taxonomy" id="1004260"/>
    <lineage>
        <taxon>Bacteria</taxon>
        <taxon>Pseudomonadati</taxon>
        <taxon>Bacteroidota</taxon>
        <taxon>Flavobacteriia</taxon>
        <taxon>Flavobacteriales</taxon>
        <taxon>Flavobacteriaceae</taxon>
        <taxon>Capnocytophaga</taxon>
    </lineage>
</organism>
<evidence type="ECO:0000313" key="1">
    <source>
        <dbReference type="EMBL" id="GJM49576.1"/>
    </source>
</evidence>
<dbReference type="EMBL" id="BQKA01000011">
    <property type="protein sequence ID" value="GJM49576.1"/>
    <property type="molecule type" value="Genomic_DNA"/>
</dbReference>
<evidence type="ECO:0000313" key="2">
    <source>
        <dbReference type="EMBL" id="GJM52941.1"/>
    </source>
</evidence>
<gene>
    <name evidence="1" type="ORF">RCZ15_05510</name>
    <name evidence="2" type="ORF">RCZ16_12580</name>
</gene>
<dbReference type="AlphaFoldDB" id="A0AAV5AUP0"/>
<dbReference type="Proteomes" id="UP001208692">
    <property type="component" value="Unassembled WGS sequence"/>
</dbReference>
<comment type="caution">
    <text evidence="1">The sequence shown here is derived from an EMBL/GenBank/DDBJ whole genome shotgun (WGS) entry which is preliminary data.</text>
</comment>